<dbReference type="PROSITE" id="PS00676">
    <property type="entry name" value="SIGMA54_INTERACT_2"/>
    <property type="match status" value="1"/>
</dbReference>
<keyword evidence="9" id="KW-1185">Reference proteome</keyword>
<accession>A0ABT0BN62</accession>
<dbReference type="Pfam" id="PF00158">
    <property type="entry name" value="Sigma54_activat"/>
    <property type="match status" value="1"/>
</dbReference>
<evidence type="ECO:0000256" key="6">
    <source>
        <dbReference type="ARBA" id="ARBA00023163"/>
    </source>
</evidence>
<dbReference type="Gene3D" id="1.10.8.60">
    <property type="match status" value="1"/>
</dbReference>
<dbReference type="Pfam" id="PF25601">
    <property type="entry name" value="AAA_lid_14"/>
    <property type="match status" value="1"/>
</dbReference>
<keyword evidence="3" id="KW-0902">Two-component regulatory system</keyword>
<proteinExistence type="predicted"/>
<evidence type="ECO:0000313" key="9">
    <source>
        <dbReference type="Proteomes" id="UP001202281"/>
    </source>
</evidence>
<dbReference type="InterPro" id="IPR002197">
    <property type="entry name" value="HTH_Fis"/>
</dbReference>
<evidence type="ECO:0000259" key="7">
    <source>
        <dbReference type="PROSITE" id="PS50045"/>
    </source>
</evidence>
<dbReference type="InterPro" id="IPR058031">
    <property type="entry name" value="AAA_lid_NorR"/>
</dbReference>
<keyword evidence="6" id="KW-0804">Transcription</keyword>
<dbReference type="Proteomes" id="UP001202281">
    <property type="component" value="Unassembled WGS sequence"/>
</dbReference>
<dbReference type="SMART" id="SM00382">
    <property type="entry name" value="AAA"/>
    <property type="match status" value="1"/>
</dbReference>
<dbReference type="InterPro" id="IPR002078">
    <property type="entry name" value="Sigma_54_int"/>
</dbReference>
<dbReference type="InterPro" id="IPR027417">
    <property type="entry name" value="P-loop_NTPase"/>
</dbReference>
<evidence type="ECO:0000256" key="5">
    <source>
        <dbReference type="ARBA" id="ARBA00023159"/>
    </source>
</evidence>
<dbReference type="SUPFAM" id="SSF52540">
    <property type="entry name" value="P-loop containing nucleoside triphosphate hydrolases"/>
    <property type="match status" value="1"/>
</dbReference>
<comment type="caution">
    <text evidence="8">The sequence shown here is derived from an EMBL/GenBank/DDBJ whole genome shotgun (WGS) entry which is preliminary data.</text>
</comment>
<dbReference type="Pfam" id="PF02954">
    <property type="entry name" value="HTH_8"/>
    <property type="match status" value="1"/>
</dbReference>
<dbReference type="SUPFAM" id="SSF46689">
    <property type="entry name" value="Homeodomain-like"/>
    <property type="match status" value="1"/>
</dbReference>
<dbReference type="CDD" id="cd00009">
    <property type="entry name" value="AAA"/>
    <property type="match status" value="1"/>
</dbReference>
<keyword evidence="4" id="KW-0805">Transcription regulation</keyword>
<evidence type="ECO:0000256" key="4">
    <source>
        <dbReference type="ARBA" id="ARBA00023015"/>
    </source>
</evidence>
<dbReference type="EMBL" id="JALHLG010000005">
    <property type="protein sequence ID" value="MCJ2186484.1"/>
    <property type="molecule type" value="Genomic_DNA"/>
</dbReference>
<evidence type="ECO:0000313" key="8">
    <source>
        <dbReference type="EMBL" id="MCJ2186484.1"/>
    </source>
</evidence>
<protein>
    <submittedName>
        <fullName evidence="8">Sigma-54 dependent transcriptional regulator</fullName>
    </submittedName>
</protein>
<sequence>MTVFTRDKPSFCPPLSVLDSTITNRVEKQEFGTPPESRQHLPGPQRYIVPGAESPFAVSAPGACVFGGICVKVMHHPVGSLPDNRAIDERAPLAFCDSKSRPVPDFVIDGHRFVGASDAANRIRRMICRLSGTSATTLVEGPTGTGKDIVALLLHRNSPRAKGPLVPINCAAIPDTMIEGEMFGYEKGAFSSAVRAYPGKFGLADGGTLFLDEVGELSLSAQAKILRALETGEVFSLGSLRPRRCSVRVVAATNRDLVKEVAAGRFRSDLYFRLAVVKIEIPPLRDRRGDIEPITRHLVDQIAAQLDCPAPHIDADALRALKARAWEGNVRELRNALEHAMVVGEDRERISAADLPAPFAAASAEEREPSPPLNPRAHLLQAIRACGGSKSDAARQLNISRTTLYRRLQREGLDPAIL</sequence>
<keyword evidence="5" id="KW-0010">Activator</keyword>
<gene>
    <name evidence="8" type="ORF">MTR66_06615</name>
</gene>
<dbReference type="PROSITE" id="PS50045">
    <property type="entry name" value="SIGMA54_INTERACT_4"/>
    <property type="match status" value="1"/>
</dbReference>
<keyword evidence="2" id="KW-0067">ATP-binding</keyword>
<reference evidence="8 9" key="1">
    <citation type="submission" date="2022-04" db="EMBL/GenBank/DDBJ databases">
        <title>Identification of a novel bacterium isolated from mangrove sediments.</title>
        <authorList>
            <person name="Pan X."/>
        </authorList>
    </citation>
    <scope>NUCLEOTIDE SEQUENCE [LARGE SCALE GENOMIC DNA]</scope>
    <source>
        <strain evidence="8 9">B2638</strain>
    </source>
</reference>
<evidence type="ECO:0000256" key="1">
    <source>
        <dbReference type="ARBA" id="ARBA00022741"/>
    </source>
</evidence>
<dbReference type="InterPro" id="IPR009057">
    <property type="entry name" value="Homeodomain-like_sf"/>
</dbReference>
<organism evidence="8 9">
    <name type="scientific">Novosphingobium beihaiensis</name>
    <dbReference type="NCBI Taxonomy" id="2930389"/>
    <lineage>
        <taxon>Bacteria</taxon>
        <taxon>Pseudomonadati</taxon>
        <taxon>Pseudomonadota</taxon>
        <taxon>Alphaproteobacteria</taxon>
        <taxon>Sphingomonadales</taxon>
        <taxon>Sphingomonadaceae</taxon>
        <taxon>Novosphingobium</taxon>
    </lineage>
</organism>
<dbReference type="InterPro" id="IPR025943">
    <property type="entry name" value="Sigma_54_int_dom_ATP-bd_2"/>
</dbReference>
<name>A0ABT0BN62_9SPHN</name>
<dbReference type="PANTHER" id="PTHR32071">
    <property type="entry name" value="TRANSCRIPTIONAL REGULATORY PROTEIN"/>
    <property type="match status" value="1"/>
</dbReference>
<feature type="domain" description="Sigma-54 factor interaction" evidence="7">
    <location>
        <begin position="113"/>
        <end position="342"/>
    </location>
</feature>
<dbReference type="PRINTS" id="PR01590">
    <property type="entry name" value="HTHFIS"/>
</dbReference>
<evidence type="ECO:0000256" key="3">
    <source>
        <dbReference type="ARBA" id="ARBA00023012"/>
    </source>
</evidence>
<dbReference type="Gene3D" id="3.40.50.300">
    <property type="entry name" value="P-loop containing nucleotide triphosphate hydrolases"/>
    <property type="match status" value="1"/>
</dbReference>
<keyword evidence="1" id="KW-0547">Nucleotide-binding</keyword>
<dbReference type="InterPro" id="IPR003593">
    <property type="entry name" value="AAA+_ATPase"/>
</dbReference>
<dbReference type="Gene3D" id="1.10.10.60">
    <property type="entry name" value="Homeodomain-like"/>
    <property type="match status" value="1"/>
</dbReference>
<evidence type="ECO:0000256" key="2">
    <source>
        <dbReference type="ARBA" id="ARBA00022840"/>
    </source>
</evidence>
<dbReference type="PANTHER" id="PTHR32071:SF57">
    <property type="entry name" value="C4-DICARBOXYLATE TRANSPORT TRANSCRIPTIONAL REGULATORY PROTEIN DCTD"/>
    <property type="match status" value="1"/>
</dbReference>